<dbReference type="AlphaFoldDB" id="A0A326RZL1"/>
<dbReference type="Proteomes" id="UP000248917">
    <property type="component" value="Unassembled WGS sequence"/>
</dbReference>
<keyword evidence="2" id="KW-1185">Reference proteome</keyword>
<comment type="caution">
    <text evidence="1">The sequence shown here is derived from an EMBL/GenBank/DDBJ whole genome shotgun (WGS) entry which is preliminary data.</text>
</comment>
<accession>A0A326RZL1</accession>
<reference evidence="1 2" key="1">
    <citation type="submission" date="2018-06" db="EMBL/GenBank/DDBJ databases">
        <title>Genomic Encyclopedia of Archaeal and Bacterial Type Strains, Phase II (KMG-II): from individual species to whole genera.</title>
        <authorList>
            <person name="Goeker M."/>
        </authorList>
    </citation>
    <scope>NUCLEOTIDE SEQUENCE [LARGE SCALE GENOMIC DNA]</scope>
    <source>
        <strain evidence="1 2">T4</strain>
    </source>
</reference>
<protein>
    <submittedName>
        <fullName evidence="1">Uncharacterized protein</fullName>
    </submittedName>
</protein>
<sequence length="60" mass="6996">MVGDHPSHELIFEHRFKRPKIDILTGINVDTIKNEQGILEFKRGVFFTLECFETGELEYG</sequence>
<organism evidence="1 2">
    <name type="scientific">Algoriphagus aquaeductus</name>
    <dbReference type="NCBI Taxonomy" id="475299"/>
    <lineage>
        <taxon>Bacteria</taxon>
        <taxon>Pseudomonadati</taxon>
        <taxon>Bacteroidota</taxon>
        <taxon>Cytophagia</taxon>
        <taxon>Cytophagales</taxon>
        <taxon>Cyclobacteriaceae</taxon>
        <taxon>Algoriphagus</taxon>
    </lineage>
</organism>
<gene>
    <name evidence="1" type="ORF">CLV31_101307</name>
</gene>
<dbReference type="EMBL" id="QKTX01000001">
    <property type="protein sequence ID" value="PZV87434.1"/>
    <property type="molecule type" value="Genomic_DNA"/>
</dbReference>
<name>A0A326RZL1_9BACT</name>
<proteinExistence type="predicted"/>
<evidence type="ECO:0000313" key="2">
    <source>
        <dbReference type="Proteomes" id="UP000248917"/>
    </source>
</evidence>
<evidence type="ECO:0000313" key="1">
    <source>
        <dbReference type="EMBL" id="PZV87434.1"/>
    </source>
</evidence>